<organism evidence="1 2">
    <name type="scientific">Candidatus Protofrankia californiensis</name>
    <dbReference type="NCBI Taxonomy" id="1839754"/>
    <lineage>
        <taxon>Bacteria</taxon>
        <taxon>Bacillati</taxon>
        <taxon>Actinomycetota</taxon>
        <taxon>Actinomycetes</taxon>
        <taxon>Frankiales</taxon>
        <taxon>Frankiaceae</taxon>
        <taxon>Protofrankia</taxon>
    </lineage>
</organism>
<name>A0A1C3PG99_9ACTN</name>
<accession>A0A1C3PG99</accession>
<dbReference type="AlphaFoldDB" id="A0A1C3PG99"/>
<protein>
    <recommendedName>
        <fullName evidence="3">CBS domain-containing protein</fullName>
    </recommendedName>
</protein>
<evidence type="ECO:0000313" key="1">
    <source>
        <dbReference type="EMBL" id="SBW28857.1"/>
    </source>
</evidence>
<dbReference type="Proteomes" id="UP000199013">
    <property type="component" value="Unassembled WGS sequence"/>
</dbReference>
<dbReference type="EMBL" id="FLUV01002509">
    <property type="protein sequence ID" value="SBW28857.1"/>
    <property type="molecule type" value="Genomic_DNA"/>
</dbReference>
<proteinExistence type="predicted"/>
<keyword evidence="2" id="KW-1185">Reference proteome</keyword>
<gene>
    <name evidence="1" type="ORF">FDG2_6095</name>
</gene>
<evidence type="ECO:0000313" key="2">
    <source>
        <dbReference type="Proteomes" id="UP000199013"/>
    </source>
</evidence>
<evidence type="ECO:0008006" key="3">
    <source>
        <dbReference type="Google" id="ProtNLM"/>
    </source>
</evidence>
<sequence>MTRDKIVRSLVGVVGLVDKVEPFIELQDTVTSDQAAGEMHRAGVRHARVVHLEDDLVRSSIVTSEDLDRISDPARPLVEVIDTFPPEVFLDWRDFLTDVVNQSLRDTPADMTITVEDDGQPLGVLSAAAVRTFIGTSRE</sequence>
<reference evidence="2" key="1">
    <citation type="submission" date="2016-02" db="EMBL/GenBank/DDBJ databases">
        <authorList>
            <person name="Wibberg D."/>
        </authorList>
    </citation>
    <scope>NUCLEOTIDE SEQUENCE [LARGE SCALE GENOMIC DNA]</scope>
</reference>